<evidence type="ECO:0008006" key="3">
    <source>
        <dbReference type="Google" id="ProtNLM"/>
    </source>
</evidence>
<evidence type="ECO:0000313" key="1">
    <source>
        <dbReference type="EMBL" id="PAV65877.1"/>
    </source>
</evidence>
<comment type="caution">
    <text evidence="1">The sequence shown here is derived from an EMBL/GenBank/DDBJ whole genome shotgun (WGS) entry which is preliminary data.</text>
</comment>
<evidence type="ECO:0000313" key="2">
    <source>
        <dbReference type="Proteomes" id="UP000218231"/>
    </source>
</evidence>
<dbReference type="EMBL" id="LIAE01010187">
    <property type="protein sequence ID" value="PAV65877.1"/>
    <property type="molecule type" value="Genomic_DNA"/>
</dbReference>
<reference evidence="1 2" key="1">
    <citation type="journal article" date="2017" name="Curr. Biol.">
        <title>Genome architecture and evolution of a unichromosomal asexual nematode.</title>
        <authorList>
            <person name="Fradin H."/>
            <person name="Zegar C."/>
            <person name="Gutwein M."/>
            <person name="Lucas J."/>
            <person name="Kovtun M."/>
            <person name="Corcoran D."/>
            <person name="Baugh L.R."/>
            <person name="Kiontke K."/>
            <person name="Gunsalus K."/>
            <person name="Fitch D.H."/>
            <person name="Piano F."/>
        </authorList>
    </citation>
    <scope>NUCLEOTIDE SEQUENCE [LARGE SCALE GENOMIC DNA]</scope>
    <source>
        <strain evidence="1">PF1309</strain>
    </source>
</reference>
<name>A0A2A2JW15_9BILA</name>
<proteinExistence type="predicted"/>
<protein>
    <recommendedName>
        <fullName evidence="3">GIY-YIG domain-containing protein</fullName>
    </recommendedName>
</protein>
<sequence>MITWTPPQPLTAYHTAFRQKGVYIIGGRYNLNLSVTPGFGDNDYLGRNWPDNFKPYYVGISESLSSGVRGRLSRHSRQRGNMKISQRIRKNEPLFFIAAYGNDLAPYEALFLCLKTDVQFSDNIRSEMERSSKREYEKVRANMTQFERNYYDNLDHDGRDG</sequence>
<accession>A0A2A2JW15</accession>
<organism evidence="1 2">
    <name type="scientific">Diploscapter pachys</name>
    <dbReference type="NCBI Taxonomy" id="2018661"/>
    <lineage>
        <taxon>Eukaryota</taxon>
        <taxon>Metazoa</taxon>
        <taxon>Ecdysozoa</taxon>
        <taxon>Nematoda</taxon>
        <taxon>Chromadorea</taxon>
        <taxon>Rhabditida</taxon>
        <taxon>Rhabditina</taxon>
        <taxon>Rhabditomorpha</taxon>
        <taxon>Rhabditoidea</taxon>
        <taxon>Rhabditidae</taxon>
        <taxon>Diploscapter</taxon>
    </lineage>
</organism>
<dbReference type="Proteomes" id="UP000218231">
    <property type="component" value="Unassembled WGS sequence"/>
</dbReference>
<gene>
    <name evidence="1" type="ORF">WR25_15554</name>
</gene>
<dbReference type="AlphaFoldDB" id="A0A2A2JW15"/>
<keyword evidence="2" id="KW-1185">Reference proteome</keyword>